<evidence type="ECO:0000313" key="2">
    <source>
        <dbReference type="EMBL" id="MDT8904097.1"/>
    </source>
</evidence>
<organism evidence="2 3">
    <name type="scientific">Anaeroselena agilis</name>
    <dbReference type="NCBI Taxonomy" id="3063788"/>
    <lineage>
        <taxon>Bacteria</taxon>
        <taxon>Bacillati</taxon>
        <taxon>Bacillota</taxon>
        <taxon>Negativicutes</taxon>
        <taxon>Acetonemataceae</taxon>
        <taxon>Anaeroselena</taxon>
    </lineage>
</organism>
<evidence type="ECO:0000313" key="3">
    <source>
        <dbReference type="Proteomes" id="UP001254848"/>
    </source>
</evidence>
<sequence>MSAIDRLLDGIAVPAVVRVRQTFERPRLEDPVAELAAQLKAKGTLTGVKRGHRIAITAGSRGITALPEMLRTLAAAVREAGAEPFLVPAMGSHGGATAEGQRNMLIGMGITEDAVGAPIRATMETVEIGRTAAGNPVYLDKYAHEADGILVINRLKPHVSFRGPYESGLAKMIVIGLGKQKGADTCHELGAGMMAENIPAMAAVTLAKANIIAGVAIIENAYHETSRLAVLAGSEIMAGEPALLEEARRLCPRLYFDSLDVLVIDEIGKDISGTGFDTNIVGRYHTPNISGGPRIARMAVLDLTERTHGNANGLGLADFTTRRVFDKFDFANTYPNSLTTTATASVKIPMVLGSDRQAIQAAIKTCNIADKGTVRLVRIKNTVALDEIEVSESLLGEVAASRYMTAAGGPYALPFDVAGNLR</sequence>
<gene>
    <name evidence="2" type="ORF">Q4T40_22915</name>
</gene>
<name>A0ABU3P5U3_9FIRM</name>
<dbReference type="EMBL" id="JAUOZS010000002">
    <property type="protein sequence ID" value="MDT8904097.1"/>
    <property type="molecule type" value="Genomic_DNA"/>
</dbReference>
<proteinExistence type="predicted"/>
<dbReference type="RefSeq" id="WP_413782658.1">
    <property type="nucleotide sequence ID" value="NZ_JAUOZS010000002.1"/>
</dbReference>
<accession>A0ABU3P5U3</accession>
<feature type="domain" description="LarA-like N-terminal" evidence="1">
    <location>
        <begin position="64"/>
        <end position="189"/>
    </location>
</feature>
<protein>
    <submittedName>
        <fullName evidence="2">Lactate racemase domain-containing protein</fullName>
    </submittedName>
</protein>
<dbReference type="Pfam" id="PF09861">
    <property type="entry name" value="Lar_N"/>
    <property type="match status" value="1"/>
</dbReference>
<dbReference type="InterPro" id="IPR018657">
    <property type="entry name" value="LarA-like_N"/>
</dbReference>
<reference evidence="2 3" key="1">
    <citation type="submission" date="2023-07" db="EMBL/GenBank/DDBJ databases">
        <title>The novel representative of Negativicutes class, Anaeroselena agilis gen. nov. sp. nov.</title>
        <authorList>
            <person name="Prokofeva M.I."/>
            <person name="Elcheninov A.G."/>
            <person name="Klyukina A."/>
            <person name="Kublanov I.V."/>
            <person name="Frolov E.N."/>
            <person name="Podosokorskaya O.A."/>
        </authorList>
    </citation>
    <scope>NUCLEOTIDE SEQUENCE [LARGE SCALE GENOMIC DNA]</scope>
    <source>
        <strain evidence="2 3">4137-cl</strain>
    </source>
</reference>
<dbReference type="Proteomes" id="UP001254848">
    <property type="component" value="Unassembled WGS sequence"/>
</dbReference>
<keyword evidence="3" id="KW-1185">Reference proteome</keyword>
<comment type="caution">
    <text evidence="2">The sequence shown here is derived from an EMBL/GenBank/DDBJ whole genome shotgun (WGS) entry which is preliminary data.</text>
</comment>
<dbReference type="Gene3D" id="3.40.50.11440">
    <property type="match status" value="1"/>
</dbReference>
<evidence type="ECO:0000259" key="1">
    <source>
        <dbReference type="Pfam" id="PF09861"/>
    </source>
</evidence>